<dbReference type="EnsemblMetazoa" id="XM_022793527">
    <property type="protein sequence ID" value="XP_022649262"/>
    <property type="gene ID" value="LOC111245320"/>
</dbReference>
<dbReference type="InterPro" id="IPR039212">
    <property type="entry name" value="RBFA_mitochondrial"/>
</dbReference>
<dbReference type="RefSeq" id="XP_022649265.1">
    <property type="nucleotide sequence ID" value="XM_022793530.1"/>
</dbReference>
<dbReference type="Gene3D" id="3.30.300.20">
    <property type="match status" value="1"/>
</dbReference>
<proteinExistence type="predicted"/>
<dbReference type="EnsemblMetazoa" id="XM_022793530">
    <property type="protein sequence ID" value="XP_022649265"/>
    <property type="gene ID" value="LOC111245320"/>
</dbReference>
<evidence type="ECO:0000313" key="2">
    <source>
        <dbReference type="Proteomes" id="UP000594260"/>
    </source>
</evidence>
<dbReference type="RefSeq" id="XP_022649262.1">
    <property type="nucleotide sequence ID" value="XM_022793527.1"/>
</dbReference>
<evidence type="ECO:0008006" key="3">
    <source>
        <dbReference type="Google" id="ProtNLM"/>
    </source>
</evidence>
<dbReference type="InterPro" id="IPR023799">
    <property type="entry name" value="RbfA_dom_sf"/>
</dbReference>
<dbReference type="RefSeq" id="XP_022649267.1">
    <property type="nucleotide sequence ID" value="XM_022793532.1"/>
</dbReference>
<dbReference type="EnsemblMetazoa" id="XM_022793528">
    <property type="protein sequence ID" value="XP_022649263"/>
    <property type="gene ID" value="LOC111245320"/>
</dbReference>
<keyword evidence="2" id="KW-1185">Reference proteome</keyword>
<dbReference type="GeneID" id="111245320"/>
<sequence length="270" mass="30719">MNVFILPLTRTFTTSCRRTAKPGYFLHKLIEREKNIENKIVEQENNKLTTVKRLPPEANRRQRVLNALYMETITGVLASEFGERLSGYGITVIEVRINFELTIVNVYWICESDVCTESGTVEVAEAAATLKEIAPQIRAELTAVRHMGVIPKIQFIRYTGLDKGKDVISILKGLRAAGEVEGVQPAVPVQDNISDVYGLDRTKILQELKTKCAFADVDLAGRVNVDIDLQKTILKKLQMKRVQRKKENVLSTKERARLEREVYEEVFLKR</sequence>
<dbReference type="InParanoid" id="A0A7M7JLM7"/>
<dbReference type="Pfam" id="PF02033">
    <property type="entry name" value="RBFA"/>
    <property type="match status" value="1"/>
</dbReference>
<dbReference type="KEGG" id="vde:111245320"/>
<dbReference type="Proteomes" id="UP000594260">
    <property type="component" value="Unplaced"/>
</dbReference>
<dbReference type="InterPro" id="IPR015946">
    <property type="entry name" value="KH_dom-like_a/b"/>
</dbReference>
<reference evidence="1" key="1">
    <citation type="submission" date="2021-01" db="UniProtKB">
        <authorList>
            <consortium name="EnsemblMetazoa"/>
        </authorList>
    </citation>
    <scope>IDENTIFICATION</scope>
</reference>
<dbReference type="RefSeq" id="XP_022649263.1">
    <property type="nucleotide sequence ID" value="XM_022793528.1"/>
</dbReference>
<dbReference type="RefSeq" id="XP_022649266.1">
    <property type="nucleotide sequence ID" value="XM_022793531.1"/>
</dbReference>
<protein>
    <recommendedName>
        <fullName evidence="3">Ribosome-binding factor A</fullName>
    </recommendedName>
</protein>
<dbReference type="PANTHER" id="PTHR14725">
    <property type="entry name" value="RIBOSOME-BINDING FACTOR A, MITOCHONDRIAL-RELATED"/>
    <property type="match status" value="1"/>
</dbReference>
<evidence type="ECO:0000313" key="1">
    <source>
        <dbReference type="EnsemblMetazoa" id="XP_022649266"/>
    </source>
</evidence>
<dbReference type="EnsemblMetazoa" id="XM_022793531">
    <property type="protein sequence ID" value="XP_022649266"/>
    <property type="gene ID" value="LOC111245320"/>
</dbReference>
<dbReference type="EnsemblMetazoa" id="XM_022793532">
    <property type="protein sequence ID" value="XP_022649267"/>
    <property type="gene ID" value="LOC111245320"/>
</dbReference>
<organism evidence="1 2">
    <name type="scientific">Varroa destructor</name>
    <name type="common">Honeybee mite</name>
    <dbReference type="NCBI Taxonomy" id="109461"/>
    <lineage>
        <taxon>Eukaryota</taxon>
        <taxon>Metazoa</taxon>
        <taxon>Ecdysozoa</taxon>
        <taxon>Arthropoda</taxon>
        <taxon>Chelicerata</taxon>
        <taxon>Arachnida</taxon>
        <taxon>Acari</taxon>
        <taxon>Parasitiformes</taxon>
        <taxon>Mesostigmata</taxon>
        <taxon>Gamasina</taxon>
        <taxon>Dermanyssoidea</taxon>
        <taxon>Varroidae</taxon>
        <taxon>Varroa</taxon>
    </lineage>
</organism>
<dbReference type="GO" id="GO:0006364">
    <property type="term" value="P:rRNA processing"/>
    <property type="evidence" value="ECO:0007669"/>
    <property type="project" value="InterPro"/>
</dbReference>
<dbReference type="PANTHER" id="PTHR14725:SF0">
    <property type="entry name" value="RIBOSOME-BINDING FACTOR A, MITOCHONDRIAL-RELATED"/>
    <property type="match status" value="1"/>
</dbReference>
<name>A0A7M7JLM7_VARDE</name>
<dbReference type="SUPFAM" id="SSF89919">
    <property type="entry name" value="Ribosome-binding factor A, RbfA"/>
    <property type="match status" value="1"/>
</dbReference>
<dbReference type="OrthoDB" id="418445at2759"/>
<dbReference type="AlphaFoldDB" id="A0A7M7JLM7"/>
<accession>A0A7M7JLM7</accession>
<dbReference type="InterPro" id="IPR000238">
    <property type="entry name" value="RbfA"/>
</dbReference>